<feature type="region of interest" description="Disordered" evidence="1">
    <location>
        <begin position="95"/>
        <end position="131"/>
    </location>
</feature>
<comment type="caution">
    <text evidence="3">The sequence shown here is derived from an EMBL/GenBank/DDBJ whole genome shotgun (WGS) entry which is preliminary data.</text>
</comment>
<organism evidence="3 4">
    <name type="scientific">Puccinia coronata f. sp. avenae</name>
    <dbReference type="NCBI Taxonomy" id="200324"/>
    <lineage>
        <taxon>Eukaryota</taxon>
        <taxon>Fungi</taxon>
        <taxon>Dikarya</taxon>
        <taxon>Basidiomycota</taxon>
        <taxon>Pucciniomycotina</taxon>
        <taxon>Pucciniomycetes</taxon>
        <taxon>Pucciniales</taxon>
        <taxon>Pucciniaceae</taxon>
        <taxon>Puccinia</taxon>
    </lineage>
</organism>
<gene>
    <name evidence="3" type="ORF">PCASD_18171</name>
    <name evidence="2" type="ORF">PCASD_26838</name>
</gene>
<feature type="compositionally biased region" description="Low complexity" evidence="1">
    <location>
        <begin position="100"/>
        <end position="114"/>
    </location>
</feature>
<protein>
    <submittedName>
        <fullName evidence="3">Uncharacterized protein</fullName>
    </submittedName>
</protein>
<evidence type="ECO:0000313" key="4">
    <source>
        <dbReference type="Proteomes" id="UP000235392"/>
    </source>
</evidence>
<evidence type="ECO:0000313" key="2">
    <source>
        <dbReference type="EMBL" id="PLW04910.1"/>
    </source>
</evidence>
<dbReference type="EMBL" id="PGCI01000361">
    <property type="protein sequence ID" value="PLW28557.1"/>
    <property type="molecule type" value="Genomic_DNA"/>
</dbReference>
<dbReference type="AlphaFoldDB" id="A0A2N5TSU8"/>
<sequence>MGWRWAQGHTFMRRGMGFSSCSLQQEWARAGSAPPELLGAGRPKRAGPHSGHSQLDSKFPAEYLRQRIKFPSGTTSGLIDLANLTDHFKELLTESPDMFSGKSTSAFSSSNSSGPSGGSKNHERLRIHDPYNSSHSLRVRLHRKLVMRIMQP</sequence>
<evidence type="ECO:0000256" key="1">
    <source>
        <dbReference type="SAM" id="MobiDB-lite"/>
    </source>
</evidence>
<dbReference type="Proteomes" id="UP000235392">
    <property type="component" value="Unassembled WGS sequence"/>
</dbReference>
<proteinExistence type="predicted"/>
<feature type="compositionally biased region" description="Basic and acidic residues" evidence="1">
    <location>
        <begin position="120"/>
        <end position="129"/>
    </location>
</feature>
<feature type="region of interest" description="Disordered" evidence="1">
    <location>
        <begin position="33"/>
        <end position="57"/>
    </location>
</feature>
<accession>A0A2N5TSU8</accession>
<reference evidence="3 4" key="1">
    <citation type="submission" date="2017-11" db="EMBL/GenBank/DDBJ databases">
        <title>De novo assembly and phasing of dikaryotic genomes from two isolates of Puccinia coronata f. sp. avenae, the causal agent of oat crown rust.</title>
        <authorList>
            <person name="Miller M.E."/>
            <person name="Zhang Y."/>
            <person name="Omidvar V."/>
            <person name="Sperschneider J."/>
            <person name="Schwessinger B."/>
            <person name="Raley C."/>
            <person name="Palmer J.M."/>
            <person name="Garnica D."/>
            <person name="Upadhyaya N."/>
            <person name="Rathjen J."/>
            <person name="Taylor J.M."/>
            <person name="Park R.F."/>
            <person name="Dodds P.N."/>
            <person name="Hirsch C.D."/>
            <person name="Kianian S.F."/>
            <person name="Figueroa M."/>
        </authorList>
    </citation>
    <scope>NUCLEOTIDE SEQUENCE [LARGE SCALE GENOMIC DNA]</scope>
    <source>
        <strain evidence="3">12SD80</strain>
    </source>
</reference>
<name>A0A2N5TSU8_9BASI</name>
<evidence type="ECO:0000313" key="3">
    <source>
        <dbReference type="EMBL" id="PLW28557.1"/>
    </source>
</evidence>
<dbReference type="EMBL" id="PGCI01001439">
    <property type="protein sequence ID" value="PLW04910.1"/>
    <property type="molecule type" value="Genomic_DNA"/>
</dbReference>